<reference evidence="2 5" key="2">
    <citation type="submission" date="2014-04" db="EMBL/GenBank/DDBJ databases">
        <title>Transcriptional profiles of Haloferax mediterranei on the basis of nitrogen availability.</title>
        <authorList>
            <person name="Bautista V."/>
        </authorList>
    </citation>
    <scope>NUCLEOTIDE SEQUENCE [LARGE SCALE GENOMIC DNA]</scope>
    <source>
        <strain evidence="2">ATCC 33500</strain>
        <strain evidence="5">ATCC 33500 / DSM 1411 / JCM 8866 / NBRC 14739 / NCIMB 2177 / R-4</strain>
    </source>
</reference>
<evidence type="ECO:0000259" key="1">
    <source>
        <dbReference type="Pfam" id="PF13610"/>
    </source>
</evidence>
<organism evidence="3 4">
    <name type="scientific">Haloferax mediterranei (strain ATCC 33500 / DSM 1411 / JCM 8866 / NBRC 14739 / NCIMB 2177 / R-4)</name>
    <name type="common">Halobacterium mediterranei</name>
    <dbReference type="NCBI Taxonomy" id="523841"/>
    <lineage>
        <taxon>Archaea</taxon>
        <taxon>Methanobacteriati</taxon>
        <taxon>Methanobacteriota</taxon>
        <taxon>Stenosarchaea group</taxon>
        <taxon>Halobacteria</taxon>
        <taxon>Halobacteriales</taxon>
        <taxon>Haloferacaceae</taxon>
        <taxon>Haloferax</taxon>
    </lineage>
</organism>
<dbReference type="AlphaFoldDB" id="M0J1B4"/>
<name>M0J1B4_HALMT</name>
<dbReference type="Proteomes" id="UP000027075">
    <property type="component" value="Chromosome"/>
</dbReference>
<evidence type="ECO:0000313" key="5">
    <source>
        <dbReference type="Proteomes" id="UP000027075"/>
    </source>
</evidence>
<dbReference type="PANTHER" id="PTHR39967">
    <property type="match status" value="1"/>
</dbReference>
<keyword evidence="4" id="KW-1185">Reference proteome</keyword>
<dbReference type="EMBL" id="CP007551">
    <property type="protein sequence ID" value="AHZ22758.1"/>
    <property type="molecule type" value="Genomic_DNA"/>
</dbReference>
<dbReference type="PANTHER" id="PTHR39967:SF1">
    <property type="entry name" value="ISH14-TYPE TRANSPOSASE HSIRS44"/>
    <property type="match status" value="1"/>
</dbReference>
<accession>M0J1B4</accession>
<proteinExistence type="predicted"/>
<dbReference type="Pfam" id="PF13610">
    <property type="entry name" value="DDE_Tnp_IS240"/>
    <property type="match status" value="1"/>
</dbReference>
<dbReference type="InterPro" id="IPR032874">
    <property type="entry name" value="DDE_dom"/>
</dbReference>
<sequence>MNALIKLFGNGYIDWLTADTTRLRQRRSGLRSTRPVKINGEWSWLYAAIDIETKLILDVELFGRHGTDPAAAFLHRLSEKHDLSDAVFLVDGYGYQIALSRLGLSGRLDYVERNLIEKWFHTLKMRVDRFHNSWVGSHGSVREWFIQFAQYYNFHRPHQALNGRTPVEGGH</sequence>
<dbReference type="EMBL" id="AOLO01000007">
    <property type="protein sequence ID" value="EMA02912.1"/>
    <property type="molecule type" value="Genomic_DNA"/>
</dbReference>
<feature type="domain" description="DDE" evidence="1">
    <location>
        <begin position="36"/>
        <end position="110"/>
    </location>
</feature>
<dbReference type="InterPro" id="IPR012337">
    <property type="entry name" value="RNaseH-like_sf"/>
</dbReference>
<reference evidence="3 4" key="1">
    <citation type="journal article" date="2014" name="PLoS Genet.">
        <title>Phylogenetically driven sequencing of extremely halophilic archaea reveals strategies for static and dynamic osmo-response.</title>
        <authorList>
            <person name="Becker E.A."/>
            <person name="Seitzer P.M."/>
            <person name="Tritt A."/>
            <person name="Larsen D."/>
            <person name="Krusor M."/>
            <person name="Yao A.I."/>
            <person name="Wu D."/>
            <person name="Madern D."/>
            <person name="Eisen J.A."/>
            <person name="Darling A.E."/>
            <person name="Facciotti M.T."/>
        </authorList>
    </citation>
    <scope>NUCLEOTIDE SEQUENCE [LARGE SCALE GENOMIC DNA]</scope>
    <source>
        <strain evidence="3">ATCC 33500</strain>
        <strain evidence="4">ATCC 33500 / DSM 1411 / JCM 8866 / NBRC 14739 / NCIMB 2177 / R-4</strain>
    </source>
</reference>
<protein>
    <submittedName>
        <fullName evidence="2 3">Transposase</fullName>
    </submittedName>
</protein>
<evidence type="ECO:0000313" key="4">
    <source>
        <dbReference type="Proteomes" id="UP000011603"/>
    </source>
</evidence>
<evidence type="ECO:0000313" key="3">
    <source>
        <dbReference type="EMBL" id="EMA02912.1"/>
    </source>
</evidence>
<dbReference type="SUPFAM" id="SSF53098">
    <property type="entry name" value="Ribonuclease H-like"/>
    <property type="match status" value="1"/>
</dbReference>
<gene>
    <name evidence="2" type="ORF">BM92_08920</name>
    <name evidence="3" type="ORF">C439_10025</name>
</gene>
<evidence type="ECO:0000313" key="2">
    <source>
        <dbReference type="EMBL" id="AHZ22758.1"/>
    </source>
</evidence>
<dbReference type="Proteomes" id="UP000011603">
    <property type="component" value="Unassembled WGS sequence"/>
</dbReference>